<keyword evidence="1" id="KW-0732">Signal</keyword>
<accession>A0A3P1CX42</accession>
<organism evidence="2 3">
    <name type="scientific">Larkinella knui</name>
    <dbReference type="NCBI Taxonomy" id="2025310"/>
    <lineage>
        <taxon>Bacteria</taxon>
        <taxon>Pseudomonadati</taxon>
        <taxon>Bacteroidota</taxon>
        <taxon>Cytophagia</taxon>
        <taxon>Cytophagales</taxon>
        <taxon>Spirosomataceae</taxon>
        <taxon>Larkinella</taxon>
    </lineage>
</organism>
<dbReference type="EMBL" id="RQJP01000001">
    <property type="protein sequence ID" value="RRB17656.1"/>
    <property type="molecule type" value="Genomic_DNA"/>
</dbReference>
<keyword evidence="3" id="KW-1185">Reference proteome</keyword>
<evidence type="ECO:0000313" key="3">
    <source>
        <dbReference type="Proteomes" id="UP000274271"/>
    </source>
</evidence>
<comment type="caution">
    <text evidence="2">The sequence shown here is derived from an EMBL/GenBank/DDBJ whole genome shotgun (WGS) entry which is preliminary data.</text>
</comment>
<dbReference type="AlphaFoldDB" id="A0A3P1CX42"/>
<name>A0A3P1CX42_9BACT</name>
<dbReference type="Proteomes" id="UP000274271">
    <property type="component" value="Unassembled WGS sequence"/>
</dbReference>
<protein>
    <submittedName>
        <fullName evidence="2">Uncharacterized protein</fullName>
    </submittedName>
</protein>
<feature type="signal peptide" evidence="1">
    <location>
        <begin position="1"/>
        <end position="18"/>
    </location>
</feature>
<feature type="chain" id="PRO_5018302912" evidence="1">
    <location>
        <begin position="19"/>
        <end position="166"/>
    </location>
</feature>
<proteinExistence type="predicted"/>
<dbReference type="OrthoDB" id="711001at2"/>
<reference evidence="2 3" key="1">
    <citation type="submission" date="2018-11" db="EMBL/GenBank/DDBJ databases">
        <authorList>
            <person name="Zhou Z."/>
            <person name="Wang G."/>
        </authorList>
    </citation>
    <scope>NUCLEOTIDE SEQUENCE [LARGE SCALE GENOMIC DNA]</scope>
    <source>
        <strain evidence="2 3">KCTC42998</strain>
    </source>
</reference>
<dbReference type="Gene3D" id="2.60.40.2970">
    <property type="match status" value="1"/>
</dbReference>
<evidence type="ECO:0000256" key="1">
    <source>
        <dbReference type="SAM" id="SignalP"/>
    </source>
</evidence>
<evidence type="ECO:0000313" key="2">
    <source>
        <dbReference type="EMBL" id="RRB17656.1"/>
    </source>
</evidence>
<dbReference type="RefSeq" id="WP_124904481.1">
    <property type="nucleotide sequence ID" value="NZ_RQJP01000001.1"/>
</dbReference>
<sequence length="166" mass="18822">MKKLPLVAAFLLSGLLICTSFTPKKPGKQPVTIQITMVQKTGQLWANMTFTNQSAAPVYLNKLDIGMSPRLMNNLFILQQKGQEVPYAGILVKRRPPTQDDFVLLPPGKSVKTTIRLDQSYAFKSGKNRYSIQYRHYHSSPKDAAVFHEFTSKRYYFDYAAANLKS</sequence>
<gene>
    <name evidence="2" type="ORF">EHT87_05070</name>
</gene>